<keyword evidence="2" id="KW-1185">Reference proteome</keyword>
<dbReference type="EMBL" id="AP027041">
    <property type="protein sequence ID" value="BDU17563.1"/>
    <property type="molecule type" value="Genomic_DNA"/>
</dbReference>
<name>A0ABM8DG71_9GAMM</name>
<organism evidence="1 2">
    <name type="scientific">Lysobacter auxotrophicus</name>
    <dbReference type="NCBI Taxonomy" id="2992573"/>
    <lineage>
        <taxon>Bacteria</taxon>
        <taxon>Pseudomonadati</taxon>
        <taxon>Pseudomonadota</taxon>
        <taxon>Gammaproteobacteria</taxon>
        <taxon>Lysobacterales</taxon>
        <taxon>Lysobacteraceae</taxon>
        <taxon>Lysobacter</taxon>
    </lineage>
</organism>
<protein>
    <submittedName>
        <fullName evidence="1">Uncharacterized protein</fullName>
    </submittedName>
</protein>
<accession>A0ABM8DG71</accession>
<evidence type="ECO:0000313" key="1">
    <source>
        <dbReference type="EMBL" id="BDU17563.1"/>
    </source>
</evidence>
<gene>
    <name evidence="1" type="ORF">LA521A_27640</name>
</gene>
<evidence type="ECO:0000313" key="2">
    <source>
        <dbReference type="Proteomes" id="UP001317822"/>
    </source>
</evidence>
<dbReference type="RefSeq" id="WP_281779489.1">
    <property type="nucleotide sequence ID" value="NZ_AP027041.1"/>
</dbReference>
<sequence>MDLELALIHARHLSEVAMWICIRCKAEVTPDDSLPVIDDFGVCFICPQCGRRNRLKNIGENAEIVLMQIDPPE</sequence>
<dbReference type="Proteomes" id="UP001317822">
    <property type="component" value="Chromosome"/>
</dbReference>
<proteinExistence type="predicted"/>
<reference evidence="1 2" key="1">
    <citation type="journal article" date="2023" name="Int. J. Syst. Evol. Microbiol.">
        <title>Physiological and genomic analyses of cobalamin (vitamin B12)-auxotrophy of Lysobacter auxotrophicus sp. nov., a methionine-auxotrophic chitinolytic bacterium isolated from chitin-treated soil.</title>
        <authorList>
            <person name="Saito A."/>
            <person name="Dohra H."/>
            <person name="Hamada M."/>
            <person name="Moriuchi R."/>
            <person name="Kotsuchibashi Y."/>
            <person name="Mori K."/>
        </authorList>
    </citation>
    <scope>NUCLEOTIDE SEQUENCE [LARGE SCALE GENOMIC DNA]</scope>
    <source>
        <strain evidence="1 2">5-21a</strain>
    </source>
</reference>